<feature type="transmembrane region" description="Helical" evidence="2">
    <location>
        <begin position="12"/>
        <end position="28"/>
    </location>
</feature>
<accession>A0A7Z2ZL32</accession>
<keyword evidence="4" id="KW-1185">Reference proteome</keyword>
<evidence type="ECO:0000313" key="3">
    <source>
        <dbReference type="EMBL" id="QJD83648.1"/>
    </source>
</evidence>
<feature type="compositionally biased region" description="Low complexity" evidence="1">
    <location>
        <begin position="94"/>
        <end position="103"/>
    </location>
</feature>
<proteinExistence type="predicted"/>
<name>A0A7Z2ZL32_9BACL</name>
<reference evidence="3 4" key="1">
    <citation type="submission" date="2020-04" db="EMBL/GenBank/DDBJ databases">
        <title>Genome sequencing of novel species.</title>
        <authorList>
            <person name="Heo J."/>
            <person name="Kim S.-J."/>
            <person name="Kim J.-S."/>
            <person name="Hong S.-B."/>
            <person name="Kwon S.-W."/>
        </authorList>
    </citation>
    <scope>NUCLEOTIDE SEQUENCE [LARGE SCALE GENOMIC DNA]</scope>
    <source>
        <strain evidence="3 4">MFER-1</strain>
    </source>
</reference>
<dbReference type="AlphaFoldDB" id="A0A7Z2ZL32"/>
<gene>
    <name evidence="3" type="ORF">HH215_10980</name>
</gene>
<evidence type="ECO:0000256" key="1">
    <source>
        <dbReference type="SAM" id="MobiDB-lite"/>
    </source>
</evidence>
<sequence>MEDLITLLTNNFHFVIIAIGIIYSLFFRKSQTERPRTRWPDVGGDGEQRSSRTGQPDSPDDAAAPTQTRPTPVEAPFPELRQTVRSDTRREPSVAAQAPVAAAAERKGSKATSPGLSGTELSRAVMWAEILGPPRARRPYRR</sequence>
<organism evidence="3 4">
    <name type="scientific">Cohnella herbarum</name>
    <dbReference type="NCBI Taxonomy" id="2728023"/>
    <lineage>
        <taxon>Bacteria</taxon>
        <taxon>Bacillati</taxon>
        <taxon>Bacillota</taxon>
        <taxon>Bacilli</taxon>
        <taxon>Bacillales</taxon>
        <taxon>Paenibacillaceae</taxon>
        <taxon>Cohnella</taxon>
    </lineage>
</organism>
<dbReference type="Proteomes" id="UP000502248">
    <property type="component" value="Chromosome"/>
</dbReference>
<protein>
    <submittedName>
        <fullName evidence="3">Uncharacterized protein</fullName>
    </submittedName>
</protein>
<dbReference type="RefSeq" id="WP_169279938.1">
    <property type="nucleotide sequence ID" value="NZ_CP051680.1"/>
</dbReference>
<keyword evidence="2" id="KW-0812">Transmembrane</keyword>
<feature type="compositionally biased region" description="Basic and acidic residues" evidence="1">
    <location>
        <begin position="82"/>
        <end position="92"/>
    </location>
</feature>
<dbReference type="EMBL" id="CP051680">
    <property type="protein sequence ID" value="QJD83648.1"/>
    <property type="molecule type" value="Genomic_DNA"/>
</dbReference>
<evidence type="ECO:0000313" key="4">
    <source>
        <dbReference type="Proteomes" id="UP000502248"/>
    </source>
</evidence>
<feature type="region of interest" description="Disordered" evidence="1">
    <location>
        <begin position="33"/>
        <end position="123"/>
    </location>
</feature>
<evidence type="ECO:0000256" key="2">
    <source>
        <dbReference type="SAM" id="Phobius"/>
    </source>
</evidence>
<keyword evidence="2" id="KW-1133">Transmembrane helix</keyword>
<feature type="compositionally biased region" description="Polar residues" evidence="1">
    <location>
        <begin position="110"/>
        <end position="120"/>
    </location>
</feature>
<dbReference type="KEGG" id="cheb:HH215_10980"/>
<keyword evidence="2" id="KW-0472">Membrane</keyword>